<evidence type="ECO:0000313" key="7">
    <source>
        <dbReference type="Proteomes" id="UP000011603"/>
    </source>
</evidence>
<dbReference type="FunFam" id="3.40.50.720:FF:000702">
    <property type="entry name" value="NADH dehydrogenase (Ubiquinone)"/>
    <property type="match status" value="1"/>
</dbReference>
<dbReference type="GeneID" id="40154828"/>
<dbReference type="Proteomes" id="UP000006469">
    <property type="component" value="Chromosome"/>
</dbReference>
<evidence type="ECO:0000259" key="1">
    <source>
        <dbReference type="Pfam" id="PF13460"/>
    </source>
</evidence>
<dbReference type="PANTHER" id="PTHR12126">
    <property type="entry name" value="NADH-UBIQUINONE OXIDOREDUCTASE 39 KDA SUBUNIT-RELATED"/>
    <property type="match status" value="1"/>
</dbReference>
<dbReference type="Proteomes" id="UP000027075">
    <property type="component" value="Chromosome"/>
</dbReference>
<evidence type="ECO:0000313" key="5">
    <source>
        <dbReference type="EMBL" id="QCQ73819.1"/>
    </source>
</evidence>
<evidence type="ECO:0000313" key="2">
    <source>
        <dbReference type="EMBL" id="AFK19950.1"/>
    </source>
</evidence>
<dbReference type="Proteomes" id="UP000299011">
    <property type="component" value="Chromosome"/>
</dbReference>
<accession>I3R6U0</accession>
<dbReference type="Gene3D" id="3.40.50.720">
    <property type="entry name" value="NAD(P)-binding Rossmann-like Domain"/>
    <property type="match status" value="1"/>
</dbReference>
<dbReference type="AlphaFoldDB" id="I3R6U0"/>
<gene>
    <name evidence="2" type="ordered locus">HFX_2262</name>
    <name evidence="3" type="ORF">BM92_12055</name>
    <name evidence="4" type="ORF">C439_13104</name>
    <name evidence="5" type="ORF">E6P09_00385</name>
</gene>
<dbReference type="GO" id="GO:0044877">
    <property type="term" value="F:protein-containing complex binding"/>
    <property type="evidence" value="ECO:0007669"/>
    <property type="project" value="TreeGrafter"/>
</dbReference>
<dbReference type="PANTHER" id="PTHR12126:SF11">
    <property type="entry name" value="NADH DEHYDROGENASE [UBIQUINONE] 1 ALPHA SUBCOMPLEX SUBUNIT 9, MITOCHONDRIAL"/>
    <property type="match status" value="1"/>
</dbReference>
<evidence type="ECO:0000313" key="3">
    <source>
        <dbReference type="EMBL" id="AHZ23326.1"/>
    </source>
</evidence>
<dbReference type="PATRIC" id="fig|523841.21.peg.2643"/>
<dbReference type="Pfam" id="PF13460">
    <property type="entry name" value="NAD_binding_10"/>
    <property type="match status" value="1"/>
</dbReference>
<dbReference type="HOGENOM" id="CLU_007383_6_5_2"/>
<reference evidence="2 6" key="2">
    <citation type="journal article" date="2012" name="J. Bacteriol.">
        <title>Complete genome sequence of the metabolically versatile halophilic archaeon Haloferax mediterranei, a poly(3-hydroxybutyrate-co-3-hydroxyvalerate) producer.</title>
        <authorList>
            <person name="Han J."/>
            <person name="Zhang F."/>
            <person name="Hou J."/>
            <person name="Liu X."/>
            <person name="Li M."/>
            <person name="Liu H."/>
            <person name="Cai L."/>
            <person name="Zhang B."/>
            <person name="Chen Y."/>
            <person name="Zhou J."/>
            <person name="Hu S."/>
            <person name="Xiang H."/>
        </authorList>
    </citation>
    <scope>NUCLEOTIDE SEQUENCE [LARGE SCALE GENOMIC DNA]</scope>
    <source>
        <strain evidence="6">ATCC 33500 / DSM 1411 / JCM 8866 / NBRC 14739 / NCIMB 2177 / R-4</strain>
        <strain evidence="2">CGMCC 1.2087</strain>
    </source>
</reference>
<dbReference type="STRING" id="523841.HFX_2262"/>
<dbReference type="OrthoDB" id="213145at2157"/>
<organism evidence="2 6">
    <name type="scientific">Haloferax mediterranei (strain ATCC 33500 / DSM 1411 / JCM 8866 / NBRC 14739 / NCIMB 2177 / R-4)</name>
    <name type="common">Halobacterium mediterranei</name>
    <dbReference type="NCBI Taxonomy" id="523841"/>
    <lineage>
        <taxon>Archaea</taxon>
        <taxon>Methanobacteriati</taxon>
        <taxon>Methanobacteriota</taxon>
        <taxon>Stenosarchaea group</taxon>
        <taxon>Halobacteria</taxon>
        <taxon>Halobacteriales</taxon>
        <taxon>Haloferacaceae</taxon>
        <taxon>Haloferax</taxon>
    </lineage>
</organism>
<dbReference type="SUPFAM" id="SSF51735">
    <property type="entry name" value="NAD(P)-binding Rossmann-fold domains"/>
    <property type="match status" value="1"/>
</dbReference>
<reference evidence="3 8" key="4">
    <citation type="submission" date="2014-04" db="EMBL/GenBank/DDBJ databases">
        <title>Transcriptional profiles of Haloferax mediterranei on the basis of nitrogen availability.</title>
        <authorList>
            <person name="Bautista V."/>
        </authorList>
    </citation>
    <scope>NUCLEOTIDE SEQUENCE [LARGE SCALE GENOMIC DNA]</scope>
    <source>
        <strain evidence="3">ATCC 33500</strain>
        <strain evidence="8">ATCC 33500 / DSM 1411 / JCM 8866 / NBRC 14739 / NCIMB 2177 / R-4</strain>
    </source>
</reference>
<dbReference type="InterPro" id="IPR051207">
    <property type="entry name" value="ComplexI_NDUFA9_subunit"/>
</dbReference>
<dbReference type="Proteomes" id="UP000011603">
    <property type="component" value="Unassembled WGS sequence"/>
</dbReference>
<dbReference type="GO" id="GO:0016491">
    <property type="term" value="F:oxidoreductase activity"/>
    <property type="evidence" value="ECO:0007669"/>
    <property type="project" value="UniProtKB-KW"/>
</dbReference>
<dbReference type="RefSeq" id="WP_004059670.1">
    <property type="nucleotide sequence ID" value="NC_017941.2"/>
</dbReference>
<evidence type="ECO:0000313" key="4">
    <source>
        <dbReference type="EMBL" id="ELZ99493.1"/>
    </source>
</evidence>
<dbReference type="KEGG" id="hme:HFX_2262"/>
<keyword evidence="7" id="KW-1185">Reference proteome</keyword>
<name>I3R6U0_HALMT</name>
<evidence type="ECO:0000313" key="9">
    <source>
        <dbReference type="Proteomes" id="UP000299011"/>
    </source>
</evidence>
<keyword evidence="2" id="KW-0560">Oxidoreductase</keyword>
<reference evidence="5 9" key="6">
    <citation type="submission" date="2019-04" db="EMBL/GenBank/DDBJ databases">
        <title>Methylomes of two halophilic Archaea, Haloarcula marismortui and Haloferax mediterranei.</title>
        <authorList>
            <person name="DasSarma S."/>
            <person name="DasSarma P."/>
            <person name="DasSarma S."/>
            <person name="Fomenkov A."/>
            <person name="Vincze T."/>
            <person name="Anton B.P."/>
            <person name="Roberts R.J."/>
        </authorList>
    </citation>
    <scope>NUCLEOTIDE SEQUENCE [LARGE SCALE GENOMIC DNA]</scope>
    <source>
        <strain evidence="5">ATCC 33500</strain>
        <strain evidence="9">ATCC 33500 / DSM 1411 / JCM 8866 / NBRC 14739 / NCIMB 2177 / R-4</strain>
    </source>
</reference>
<dbReference type="CDD" id="cd05271">
    <property type="entry name" value="NDUFA9_like_SDR_a"/>
    <property type="match status" value="1"/>
</dbReference>
<dbReference type="InterPro" id="IPR036291">
    <property type="entry name" value="NAD(P)-bd_dom_sf"/>
</dbReference>
<dbReference type="EMBL" id="CP039139">
    <property type="protein sequence ID" value="QCQ73819.1"/>
    <property type="molecule type" value="Genomic_DNA"/>
</dbReference>
<dbReference type="EMBL" id="CP001868">
    <property type="protein sequence ID" value="AFK19950.1"/>
    <property type="molecule type" value="Genomic_DNA"/>
</dbReference>
<dbReference type="EMBL" id="AOLO01000011">
    <property type="protein sequence ID" value="ELZ99493.1"/>
    <property type="molecule type" value="Genomic_DNA"/>
</dbReference>
<sequence>MNVLVVGGTGFIGSHLCRELHSRGHDVTAMSRSPSGADLPDGVETATGDVTDYNSMTDEFEGQDAVVNLVALSPLFEPKGGNRMHDIVHWQGTENVVKAAESHDVPRVVQMSALGADPEGDTAYIRSKGKAERAVKSSGLDWVIFRPSVVFGDGGEFVSFTKRLKGMFAPGVPLYPLPGNGKTRFQPIWVGDLAPMLAGAVEGDEHVGETYTIGGPENLTLREITEMVYDAEGKSITIVPLPMALAGIGLTVLGAVPGFPMGKDQYRSLQFDNTTDTNDCTVFGVDTSSMKTLGTYLSERN</sequence>
<dbReference type="PaxDb" id="523841-HFX_2262"/>
<dbReference type="EMBL" id="CP007551">
    <property type="protein sequence ID" value="AHZ23326.1"/>
    <property type="molecule type" value="Genomic_DNA"/>
</dbReference>
<feature type="domain" description="NAD(P)-binding" evidence="1">
    <location>
        <begin position="7"/>
        <end position="150"/>
    </location>
</feature>
<dbReference type="eggNOG" id="arCOG03015">
    <property type="taxonomic scope" value="Archaea"/>
</dbReference>
<dbReference type="EC" id="1.6.5.3" evidence="2"/>
<evidence type="ECO:0000313" key="6">
    <source>
        <dbReference type="Proteomes" id="UP000006469"/>
    </source>
</evidence>
<proteinExistence type="predicted"/>
<dbReference type="InterPro" id="IPR016040">
    <property type="entry name" value="NAD(P)-bd_dom"/>
</dbReference>
<reference evidence="4 7" key="3">
    <citation type="journal article" date="2014" name="PLoS Genet.">
        <title>Phylogenetically driven sequencing of extremely halophilic archaea reveals strategies for static and dynamic osmo-response.</title>
        <authorList>
            <person name="Becker E.A."/>
            <person name="Seitzer P.M."/>
            <person name="Tritt A."/>
            <person name="Larsen D."/>
            <person name="Krusor M."/>
            <person name="Yao A.I."/>
            <person name="Wu D."/>
            <person name="Madern D."/>
            <person name="Eisen J.A."/>
            <person name="Darling A.E."/>
            <person name="Facciotti M.T."/>
        </authorList>
    </citation>
    <scope>NUCLEOTIDE SEQUENCE [LARGE SCALE GENOMIC DNA]</scope>
    <source>
        <strain evidence="4">ATCC 33500</strain>
        <strain evidence="7">ATCC 33500 / DSM 1411 / JCM 8866 / NBRC 14739 / NCIMB 2177 / R-4</strain>
    </source>
</reference>
<reference evidence="2" key="1">
    <citation type="journal article" date="2012" name="Appl. Environ. Microbiol.">
        <title>Identification of the haloarchaeal phasin (PhaP) that functions in polyhydroxyalkanoate accumulation and granule formation in Haloferax mediterranei.</title>
        <authorList>
            <person name="Cai S."/>
            <person name="Cai L."/>
            <person name="Liu H."/>
            <person name="Liu X."/>
            <person name="Han J."/>
            <person name="Zhou J."/>
            <person name="Xiang H."/>
        </authorList>
    </citation>
    <scope>NUCLEOTIDE SEQUENCE</scope>
    <source>
        <strain evidence="2">CGMCC 1.2087</strain>
    </source>
</reference>
<reference evidence="2" key="5">
    <citation type="submission" date="2014-05" db="EMBL/GenBank/DDBJ databases">
        <authorList>
            <person name="Wang L."/>
            <person name="Yang H."/>
            <person name="Xiang H."/>
        </authorList>
    </citation>
    <scope>NUCLEOTIDE SEQUENCE</scope>
    <source>
        <strain evidence="2">CGMCC 1.2087</strain>
    </source>
</reference>
<protein>
    <submittedName>
        <fullName evidence="5">Complex I NDUFA9 subunit family protein</fullName>
    </submittedName>
    <submittedName>
        <fullName evidence="2 3">NADH dehydrogenase</fullName>
        <ecNumber evidence="2">1.6.5.3</ecNumber>
    </submittedName>
</protein>
<evidence type="ECO:0000313" key="8">
    <source>
        <dbReference type="Proteomes" id="UP000027075"/>
    </source>
</evidence>